<dbReference type="RefSeq" id="WP_051224457.1">
    <property type="nucleotide sequence ID" value="NZ_CADFGL010000029.1"/>
</dbReference>
<accession>A0A6J5C1L1</accession>
<evidence type="ECO:0008006" key="4">
    <source>
        <dbReference type="Google" id="ProtNLM"/>
    </source>
</evidence>
<proteinExistence type="predicted"/>
<feature type="region of interest" description="Disordered" evidence="1">
    <location>
        <begin position="575"/>
        <end position="594"/>
    </location>
</feature>
<organism evidence="2 3">
    <name type="scientific">Paraburkholderia phenoliruptrix</name>
    <dbReference type="NCBI Taxonomy" id="252970"/>
    <lineage>
        <taxon>Bacteria</taxon>
        <taxon>Pseudomonadati</taxon>
        <taxon>Pseudomonadota</taxon>
        <taxon>Betaproteobacteria</taxon>
        <taxon>Burkholderiales</taxon>
        <taxon>Burkholderiaceae</taxon>
        <taxon>Paraburkholderia</taxon>
    </lineage>
</organism>
<feature type="compositionally biased region" description="Polar residues" evidence="1">
    <location>
        <begin position="583"/>
        <end position="594"/>
    </location>
</feature>
<reference evidence="2 3" key="1">
    <citation type="submission" date="2020-04" db="EMBL/GenBank/DDBJ databases">
        <authorList>
            <person name="De Canck E."/>
        </authorList>
    </citation>
    <scope>NUCLEOTIDE SEQUENCE [LARGE SCALE GENOMIC DNA]</scope>
    <source>
        <strain evidence="2 3">LMG 22037</strain>
    </source>
</reference>
<dbReference type="Proteomes" id="UP000494249">
    <property type="component" value="Unassembled WGS sequence"/>
</dbReference>
<name>A0A6J5C1L1_9BURK</name>
<evidence type="ECO:0000256" key="1">
    <source>
        <dbReference type="SAM" id="MobiDB-lite"/>
    </source>
</evidence>
<dbReference type="EMBL" id="CADIKB010000032">
    <property type="protein sequence ID" value="CAB3723968.1"/>
    <property type="molecule type" value="Genomic_DNA"/>
</dbReference>
<sequence length="594" mass="67887">MSGTVSQFFDALNVQEAAFIPEFASDSRGLILKAAINELDWYYYNLSQCKAATFDRTEQFYLLQLGVARLIKLSLEARPAFSVPSVMFQRDPGIALPVLQIVAGLGMIEHGRRIAQSALTGLCSIERTGANEFLIRLPSVVPDDEYYERAIAEHYRAQSRRRIELLFESDFGRQRGEEVGETLKKLVYPFQRHFIGYHAAPILDDYFFTVAFSEIQLTDGYDSFHGLVEFGGIPYQKYILVLTFLVAISIRHERFAEALVEKEPGVKLDNVLTITSETEPFIESIRDAINQFGAVYEGFEDATLEDARRIFEVLSVGRRNTVLLNRPAAPLPMMVQSSDQSFIRSIAAARLSPMQFLLDSLRHHFPRDYDKHQQSREKTMQTAIKRVMDDAFDGLMYLENIKVRLGGREITDIDLVVMEESTGTVFLCQLKYQDMFGADLRSKHARTSRLREQTVRWLASLDEWIEAVGEAGVRASLRLPRRFPPLRIYRLVISRHYSYPLKDLAQNSDTAHANWYQFFNSIELVKLEMRGGHKLGDLVAMLKKMEAPGGQQAHHDEPRSEWIIESLKFTVVQEEADRLPDSSHAQRPQQADRG</sequence>
<evidence type="ECO:0000313" key="2">
    <source>
        <dbReference type="EMBL" id="CAB3723968.1"/>
    </source>
</evidence>
<dbReference type="AlphaFoldDB" id="A0A6J5C1L1"/>
<gene>
    <name evidence="2" type="ORF">LMG22037_05010</name>
</gene>
<evidence type="ECO:0000313" key="3">
    <source>
        <dbReference type="Proteomes" id="UP000494249"/>
    </source>
</evidence>
<protein>
    <recommendedName>
        <fullName evidence="4">NERD domain-containing protein</fullName>
    </recommendedName>
</protein>